<keyword evidence="2" id="KW-1185">Reference proteome</keyword>
<evidence type="ECO:0000313" key="2">
    <source>
        <dbReference type="Proteomes" id="UP000230423"/>
    </source>
</evidence>
<proteinExistence type="predicted"/>
<name>A0A2G9UTH0_TELCI</name>
<organism evidence="1 2">
    <name type="scientific">Teladorsagia circumcincta</name>
    <name type="common">Brown stomach worm</name>
    <name type="synonym">Ostertagia circumcincta</name>
    <dbReference type="NCBI Taxonomy" id="45464"/>
    <lineage>
        <taxon>Eukaryota</taxon>
        <taxon>Metazoa</taxon>
        <taxon>Ecdysozoa</taxon>
        <taxon>Nematoda</taxon>
        <taxon>Chromadorea</taxon>
        <taxon>Rhabditida</taxon>
        <taxon>Rhabditina</taxon>
        <taxon>Rhabditomorpha</taxon>
        <taxon>Strongyloidea</taxon>
        <taxon>Trichostrongylidae</taxon>
        <taxon>Teladorsagia</taxon>
    </lineage>
</organism>
<dbReference type="EMBL" id="KZ345435">
    <property type="protein sequence ID" value="PIO73541.1"/>
    <property type="molecule type" value="Genomic_DNA"/>
</dbReference>
<dbReference type="AlphaFoldDB" id="A0A2G9UTH0"/>
<dbReference type="PANTHER" id="PTHR21344:SF1">
    <property type="entry name" value="RAL GTPASE-ACTIVATING PROTEIN SUBUNIT BETA"/>
    <property type="match status" value="1"/>
</dbReference>
<dbReference type="InterPro" id="IPR039930">
    <property type="entry name" value="RALGAPB"/>
</dbReference>
<dbReference type="Proteomes" id="UP000230423">
    <property type="component" value="Unassembled WGS sequence"/>
</dbReference>
<protein>
    <submittedName>
        <fullName evidence="1">Uncharacterized protein</fullName>
    </submittedName>
</protein>
<gene>
    <name evidence="1" type="ORF">TELCIR_04487</name>
</gene>
<accession>A0A2G9UTH0</accession>
<dbReference type="GO" id="GO:0005096">
    <property type="term" value="F:GTPase activator activity"/>
    <property type="evidence" value="ECO:0007669"/>
    <property type="project" value="InterPro"/>
</dbReference>
<dbReference type="OrthoDB" id="5851790at2759"/>
<sequence>MSMLPLQESTDVQIDPNFVVRYGSRRSSVVWQGYCVLRQWPKFRILPKSSRNGRQLSNSCIAYNAHILREGRAAIGCRYTGKCGNAPPSRRSADLRVMLVWLERAEDMLHFPVDELLSACDDGGERASNAANERPAHLAIFIHQVEPGLVHIRTRGSANSYQFTHTKRKQAIIDFGKKYAANLTYEDFLLRLMMW</sequence>
<reference evidence="1 2" key="1">
    <citation type="submission" date="2015-09" db="EMBL/GenBank/DDBJ databases">
        <title>Draft genome of the parasitic nematode Teladorsagia circumcincta isolate WARC Sus (inbred).</title>
        <authorList>
            <person name="Mitreva M."/>
        </authorList>
    </citation>
    <scope>NUCLEOTIDE SEQUENCE [LARGE SCALE GENOMIC DNA]</scope>
    <source>
        <strain evidence="1 2">S</strain>
    </source>
</reference>
<evidence type="ECO:0000313" key="1">
    <source>
        <dbReference type="EMBL" id="PIO73541.1"/>
    </source>
</evidence>
<dbReference type="PANTHER" id="PTHR21344">
    <property type="entry name" value="RAL GTPASE-ACTIVATING PROTEIN SUBUNIT BETA"/>
    <property type="match status" value="1"/>
</dbReference>